<comment type="caution">
    <text evidence="1">The sequence shown here is derived from an EMBL/GenBank/DDBJ whole genome shotgun (WGS) entry which is preliminary data.</text>
</comment>
<dbReference type="SUPFAM" id="SSF53254">
    <property type="entry name" value="Phosphoglycerate mutase-like"/>
    <property type="match status" value="1"/>
</dbReference>
<dbReference type="AlphaFoldDB" id="A0AAD8EK08"/>
<protein>
    <submittedName>
        <fullName evidence="1">Uncharacterized protein</fullName>
    </submittedName>
</protein>
<dbReference type="Gene3D" id="3.40.50.1240">
    <property type="entry name" value="Phosphoglycerate mutase-like"/>
    <property type="match status" value="1"/>
</dbReference>
<keyword evidence="2" id="KW-1185">Reference proteome</keyword>
<dbReference type="GO" id="GO:0016868">
    <property type="term" value="F:intramolecular phosphotransferase activity"/>
    <property type="evidence" value="ECO:0007669"/>
    <property type="project" value="InterPro"/>
</dbReference>
<dbReference type="InterPro" id="IPR005952">
    <property type="entry name" value="Phosphogly_mut1"/>
</dbReference>
<evidence type="ECO:0000313" key="1">
    <source>
        <dbReference type="EMBL" id="KAJ9593440.1"/>
    </source>
</evidence>
<reference evidence="1" key="1">
    <citation type="journal article" date="2023" name="IScience">
        <title>Live-bearing cockroach genome reveals convergent evolutionary mechanisms linked to viviparity in insects and beyond.</title>
        <authorList>
            <person name="Fouks B."/>
            <person name="Harrison M.C."/>
            <person name="Mikhailova A.A."/>
            <person name="Marchal E."/>
            <person name="English S."/>
            <person name="Carruthers M."/>
            <person name="Jennings E.C."/>
            <person name="Chiamaka E.L."/>
            <person name="Frigard R.A."/>
            <person name="Pippel M."/>
            <person name="Attardo G.M."/>
            <person name="Benoit J.B."/>
            <person name="Bornberg-Bauer E."/>
            <person name="Tobe S.S."/>
        </authorList>
    </citation>
    <scope>NUCLEOTIDE SEQUENCE</scope>
    <source>
        <strain evidence="1">Stay&amp;Tobe</strain>
    </source>
</reference>
<dbReference type="PANTHER" id="PTHR11931">
    <property type="entry name" value="PHOSPHOGLYCERATE MUTASE"/>
    <property type="match status" value="1"/>
</dbReference>
<dbReference type="InterPro" id="IPR029033">
    <property type="entry name" value="His_PPase_superfam"/>
</dbReference>
<feature type="non-terminal residue" evidence="1">
    <location>
        <position position="1"/>
    </location>
</feature>
<dbReference type="Proteomes" id="UP001233999">
    <property type="component" value="Unassembled WGS sequence"/>
</dbReference>
<gene>
    <name evidence="1" type="ORF">L9F63_015007</name>
</gene>
<proteinExistence type="predicted"/>
<evidence type="ECO:0000313" key="2">
    <source>
        <dbReference type="Proteomes" id="UP001233999"/>
    </source>
</evidence>
<accession>A0AAD8EK08</accession>
<dbReference type="EMBL" id="JASPKZ010003440">
    <property type="protein sequence ID" value="KAJ9593440.1"/>
    <property type="molecule type" value="Genomic_DNA"/>
</dbReference>
<organism evidence="1 2">
    <name type="scientific">Diploptera punctata</name>
    <name type="common">Pacific beetle cockroach</name>
    <dbReference type="NCBI Taxonomy" id="6984"/>
    <lineage>
        <taxon>Eukaryota</taxon>
        <taxon>Metazoa</taxon>
        <taxon>Ecdysozoa</taxon>
        <taxon>Arthropoda</taxon>
        <taxon>Hexapoda</taxon>
        <taxon>Insecta</taxon>
        <taxon>Pterygota</taxon>
        <taxon>Neoptera</taxon>
        <taxon>Polyneoptera</taxon>
        <taxon>Dictyoptera</taxon>
        <taxon>Blattodea</taxon>
        <taxon>Blaberoidea</taxon>
        <taxon>Blaberidae</taxon>
        <taxon>Diplopterinae</taxon>
        <taxon>Diploptera</taxon>
    </lineage>
</organism>
<name>A0AAD8EK08_DIPPU</name>
<dbReference type="GO" id="GO:0006096">
    <property type="term" value="P:glycolytic process"/>
    <property type="evidence" value="ECO:0007669"/>
    <property type="project" value="InterPro"/>
</dbReference>
<sequence>VQIWRRSFDIIPPPMEEDHKYYIDIVENPKFTDIQDEIPKVESLKTTMERAIPFWNNEIVPCIKSGKKSSGGVSWNYITWHCKNILVV</sequence>
<reference evidence="1" key="2">
    <citation type="submission" date="2023-05" db="EMBL/GenBank/DDBJ databases">
        <authorList>
            <person name="Fouks B."/>
        </authorList>
    </citation>
    <scope>NUCLEOTIDE SEQUENCE</scope>
    <source>
        <strain evidence="1">Stay&amp;Tobe</strain>
        <tissue evidence="1">Testes</tissue>
    </source>
</reference>
<feature type="non-terminal residue" evidence="1">
    <location>
        <position position="88"/>
    </location>
</feature>
<dbReference type="GO" id="GO:0016791">
    <property type="term" value="F:phosphatase activity"/>
    <property type="evidence" value="ECO:0007669"/>
    <property type="project" value="UniProtKB-ARBA"/>
</dbReference>